<reference evidence="2" key="1">
    <citation type="submission" date="2021-01" db="EMBL/GenBank/DDBJ databases">
        <title>Genomic Encyclopedia of Type Strains, Phase IV (KMG-IV): sequencing the most valuable type-strain genomes for metagenomic binning, comparative biology and taxonomic classification.</title>
        <authorList>
            <person name="Goeker M."/>
        </authorList>
    </citation>
    <scope>NUCLEOTIDE SEQUENCE</scope>
    <source>
        <strain evidence="2">DSM 23230</strain>
    </source>
</reference>
<evidence type="ECO:0000256" key="1">
    <source>
        <dbReference type="SAM" id="Phobius"/>
    </source>
</evidence>
<dbReference type="PROSITE" id="PS00409">
    <property type="entry name" value="PROKAR_NTER_METHYL"/>
    <property type="match status" value="1"/>
</dbReference>
<evidence type="ECO:0000313" key="3">
    <source>
        <dbReference type="Proteomes" id="UP000774000"/>
    </source>
</evidence>
<keyword evidence="3" id="KW-1185">Reference proteome</keyword>
<dbReference type="NCBIfam" id="TIGR02532">
    <property type="entry name" value="IV_pilin_GFxxxE"/>
    <property type="match status" value="1"/>
</dbReference>
<feature type="transmembrane region" description="Helical" evidence="1">
    <location>
        <begin position="6"/>
        <end position="29"/>
    </location>
</feature>
<evidence type="ECO:0000313" key="2">
    <source>
        <dbReference type="EMBL" id="MBM7557517.1"/>
    </source>
</evidence>
<sequence>MNEAGFTLVEILAAVTITAIILVSLFALLQQSFDLWRSIGVYNHWEQNFRVLEAELTRDLHNLLSSPLTTRNLFQGSDHQIKFYQLSTTGEMKEITYSFDSYQQQLIKEVTYLGSKEKERIEFFSEATIKDLEFQFYDLETEYFKSYWSQQEVREKNESEALSKQLKRYLPQAIRLKIKLTTVDLPPLLIENFSGQDYGG</sequence>
<dbReference type="RefSeq" id="WP_204702263.1">
    <property type="nucleotide sequence ID" value="NZ_JAFBDQ010000013.1"/>
</dbReference>
<name>A0A938XQF7_9FIRM</name>
<organism evidence="2 3">
    <name type="scientific">Halanaerobacter jeridensis</name>
    <dbReference type="NCBI Taxonomy" id="706427"/>
    <lineage>
        <taxon>Bacteria</taxon>
        <taxon>Bacillati</taxon>
        <taxon>Bacillota</taxon>
        <taxon>Clostridia</taxon>
        <taxon>Halanaerobiales</taxon>
        <taxon>Halobacteroidaceae</taxon>
        <taxon>Halanaerobacter</taxon>
    </lineage>
</organism>
<keyword evidence="1" id="KW-1133">Transmembrane helix</keyword>
<dbReference type="Pfam" id="PF07963">
    <property type="entry name" value="N_methyl"/>
    <property type="match status" value="1"/>
</dbReference>
<accession>A0A938XQF7</accession>
<keyword evidence="1" id="KW-0812">Transmembrane</keyword>
<gene>
    <name evidence="2" type="ORF">JOC47_002383</name>
</gene>
<proteinExistence type="predicted"/>
<dbReference type="Proteomes" id="UP000774000">
    <property type="component" value="Unassembled WGS sequence"/>
</dbReference>
<dbReference type="InterPro" id="IPR012902">
    <property type="entry name" value="N_methyl_site"/>
</dbReference>
<dbReference type="AlphaFoldDB" id="A0A938XQF7"/>
<dbReference type="EMBL" id="JAFBDQ010000013">
    <property type="protein sequence ID" value="MBM7557517.1"/>
    <property type="molecule type" value="Genomic_DNA"/>
</dbReference>
<protein>
    <submittedName>
        <fullName evidence="2">Prepilin-type N-terminal cleavage/methylation domain-containing protein</fullName>
    </submittedName>
</protein>
<comment type="caution">
    <text evidence="2">The sequence shown here is derived from an EMBL/GenBank/DDBJ whole genome shotgun (WGS) entry which is preliminary data.</text>
</comment>
<keyword evidence="1" id="KW-0472">Membrane</keyword>